<dbReference type="AlphaFoldDB" id="A0A5C6RNY7"/>
<dbReference type="InterPro" id="IPR043744">
    <property type="entry name" value="DUF5689"/>
</dbReference>
<feature type="domain" description="DUF5689" evidence="1">
    <location>
        <begin position="39"/>
        <end position="248"/>
    </location>
</feature>
<protein>
    <submittedName>
        <fullName evidence="2">DUF5017 domain-containing protein</fullName>
    </submittedName>
</protein>
<name>A0A5C6RNY7_9FLAO</name>
<dbReference type="Pfam" id="PF18942">
    <property type="entry name" value="DUF5689"/>
    <property type="match status" value="1"/>
</dbReference>
<evidence type="ECO:0000313" key="2">
    <source>
        <dbReference type="EMBL" id="TXB63947.1"/>
    </source>
</evidence>
<evidence type="ECO:0000313" key="3">
    <source>
        <dbReference type="Proteomes" id="UP000321721"/>
    </source>
</evidence>
<accession>A0A5C6RNY7</accession>
<reference evidence="2 3" key="1">
    <citation type="submission" date="2019-08" db="EMBL/GenBank/DDBJ databases">
        <title>Genome of Vicingus serpentipes NCIMB 15042.</title>
        <authorList>
            <person name="Bowman J.P."/>
        </authorList>
    </citation>
    <scope>NUCLEOTIDE SEQUENCE [LARGE SCALE GENOMIC DNA]</scope>
    <source>
        <strain evidence="2 3">NCIMB 15042</strain>
    </source>
</reference>
<dbReference type="PROSITE" id="PS51257">
    <property type="entry name" value="PROKAR_LIPOPROTEIN"/>
    <property type="match status" value="1"/>
</dbReference>
<dbReference type="OrthoDB" id="1492759at2"/>
<gene>
    <name evidence="2" type="ORF">FRY74_11880</name>
</gene>
<dbReference type="Proteomes" id="UP000321721">
    <property type="component" value="Unassembled WGS sequence"/>
</dbReference>
<evidence type="ECO:0000259" key="1">
    <source>
        <dbReference type="Pfam" id="PF18942"/>
    </source>
</evidence>
<proteinExistence type="predicted"/>
<keyword evidence="3" id="KW-1185">Reference proteome</keyword>
<dbReference type="EMBL" id="VOOS01000006">
    <property type="protein sequence ID" value="TXB63947.1"/>
    <property type="molecule type" value="Genomic_DNA"/>
</dbReference>
<sequence length="423" mass="46249">MIMNNIKNISLLGLMLTFILLACNKDPITPPLEVLEANEIISIDSVKNWYKSGNVDVNVASNISVFGTITADEVSGNLYKEIFIQDGTGGIKLRLTSSGSFYEGEYVRVSLRGAIITRYKNMLSIDNIDPDKQIIKQGTKQSIAPEVVTIEDITTNLEGGIYSRYQGKLIQLNDVEFLCSEMCKTWADAINQGSEDRLLEDVSGNPVIVRSSGFSSFANQILPTGKGSVIAVVTQFNTTVQLVVRSLQEVNLSGARFDACVIDCPLYIKDFEDQSITSGGWSTQNVVGNVNWYINDLGFTGTNYAAISNFNSGNTACETWLISKEFNLSGINSPTLSFQSAYNYSGAPLELYVTTSYTGDVTTTTWTNLTSLANWSTGGFSGQYSGLINISAYNTSGVRFAFKYTGTNTDGSTWEIDDFTIED</sequence>
<comment type="caution">
    <text evidence="2">The sequence shown here is derived from an EMBL/GenBank/DDBJ whole genome shotgun (WGS) entry which is preliminary data.</text>
</comment>
<organism evidence="2 3">
    <name type="scientific">Vicingus serpentipes</name>
    <dbReference type="NCBI Taxonomy" id="1926625"/>
    <lineage>
        <taxon>Bacteria</taxon>
        <taxon>Pseudomonadati</taxon>
        <taxon>Bacteroidota</taxon>
        <taxon>Flavobacteriia</taxon>
        <taxon>Flavobacteriales</taxon>
        <taxon>Vicingaceae</taxon>
        <taxon>Vicingus</taxon>
    </lineage>
</organism>
<dbReference type="NCBIfam" id="NF038128">
    <property type="entry name" value="choice_anch_J"/>
    <property type="match status" value="1"/>
</dbReference>